<evidence type="ECO:0000313" key="3">
    <source>
        <dbReference type="Proteomes" id="UP001595961"/>
    </source>
</evidence>
<feature type="domain" description="Lcl C-terminal" evidence="1">
    <location>
        <begin position="24"/>
        <end position="135"/>
    </location>
</feature>
<keyword evidence="3" id="KW-1185">Reference proteome</keyword>
<sequence length="142" mass="15365">MSRFTKIGADGAQLAAEATDHVAVLDTKLGLIWSADYVGERHTFADAQEACASLELAGFNDWRAPTVEELFLLADRTKFDPAIDTDAFPSAKNDWCWTSTLDASSPSDYAWYVYFGGGGAFCNGQNDLARVRACRSVSPAGQ</sequence>
<evidence type="ECO:0000313" key="2">
    <source>
        <dbReference type="EMBL" id="MFC4526368.1"/>
    </source>
</evidence>
<name>A0ABV9C072_9GAMM</name>
<evidence type="ECO:0000259" key="1">
    <source>
        <dbReference type="Pfam" id="PF07603"/>
    </source>
</evidence>
<dbReference type="Pfam" id="PF07603">
    <property type="entry name" value="Lcl_C"/>
    <property type="match status" value="1"/>
</dbReference>
<dbReference type="Proteomes" id="UP001595961">
    <property type="component" value="Unassembled WGS sequence"/>
</dbReference>
<comment type="caution">
    <text evidence="2">The sequence shown here is derived from an EMBL/GenBank/DDBJ whole genome shotgun (WGS) entry which is preliminary data.</text>
</comment>
<proteinExistence type="predicted"/>
<dbReference type="InterPro" id="IPR011460">
    <property type="entry name" value="Lcl_C"/>
</dbReference>
<protein>
    <submittedName>
        <fullName evidence="2">DUF1566 domain-containing protein</fullName>
    </submittedName>
</protein>
<reference evidence="3" key="1">
    <citation type="journal article" date="2019" name="Int. J. Syst. Evol. Microbiol.">
        <title>The Global Catalogue of Microorganisms (GCM) 10K type strain sequencing project: providing services to taxonomists for standard genome sequencing and annotation.</title>
        <authorList>
            <consortium name="The Broad Institute Genomics Platform"/>
            <consortium name="The Broad Institute Genome Sequencing Center for Infectious Disease"/>
            <person name="Wu L."/>
            <person name="Ma J."/>
        </authorList>
    </citation>
    <scope>NUCLEOTIDE SEQUENCE [LARGE SCALE GENOMIC DNA]</scope>
    <source>
        <strain evidence="3">CCM 4481</strain>
    </source>
</reference>
<accession>A0ABV9C072</accession>
<dbReference type="RefSeq" id="WP_266151112.1">
    <property type="nucleotide sequence ID" value="NZ_CP064028.1"/>
</dbReference>
<dbReference type="EMBL" id="JBHSGA010000013">
    <property type="protein sequence ID" value="MFC4526368.1"/>
    <property type="molecule type" value="Genomic_DNA"/>
</dbReference>
<gene>
    <name evidence="2" type="ORF">ACFO5W_06915</name>
</gene>
<organism evidence="2 3">
    <name type="scientific">Dyella halodurans</name>
    <dbReference type="NCBI Taxonomy" id="1920171"/>
    <lineage>
        <taxon>Bacteria</taxon>
        <taxon>Pseudomonadati</taxon>
        <taxon>Pseudomonadota</taxon>
        <taxon>Gammaproteobacteria</taxon>
        <taxon>Lysobacterales</taxon>
        <taxon>Rhodanobacteraceae</taxon>
        <taxon>Dyella</taxon>
    </lineage>
</organism>